<gene>
    <name evidence="2" type="ORF">EW093_02815</name>
</gene>
<evidence type="ECO:0000256" key="1">
    <source>
        <dbReference type="SAM" id="SignalP"/>
    </source>
</evidence>
<keyword evidence="3" id="KW-1185">Reference proteome</keyword>
<dbReference type="OrthoDB" id="357294at2"/>
<dbReference type="InterPro" id="IPR047111">
    <property type="entry name" value="YbaP-like"/>
</dbReference>
<dbReference type="RefSeq" id="WP_149566933.1">
    <property type="nucleotide sequence ID" value="NZ_CP035807.1"/>
</dbReference>
<evidence type="ECO:0000313" key="2">
    <source>
        <dbReference type="EMBL" id="QEN03675.1"/>
    </source>
</evidence>
<sequence>MNKKITKKLVLILLWIIVTASCTTTKKDVAQSVEKRALLWELTNGDTSIFIAGSIHIAPDEIYPLDDIYYESLGQSDHFVMEADVTYAGTDPDFQKFVMERALLPQKDDLANYIDKDNIEVLNEILSPFNMNFNQIRIFKPWMVTTILTEFLGQELGFYSGNGVDVHLQNVANQIELNPLYLESAESQIVMMDSNSLEYQKFELLSLLEDKNALKETFNGLMNAWISGDTEAIYKIMTSEGQDIPGSKEALDRLLFQRNKNWLEQVKNYLETGDNYFIVVGAGHLCGEGSLIDLLEKDGYNLNRL</sequence>
<dbReference type="Pfam" id="PF01963">
    <property type="entry name" value="TraB_PrgY_gumN"/>
    <property type="match status" value="1"/>
</dbReference>
<evidence type="ECO:0000313" key="3">
    <source>
        <dbReference type="Proteomes" id="UP000323824"/>
    </source>
</evidence>
<dbReference type="CDD" id="cd14789">
    <property type="entry name" value="Tiki"/>
    <property type="match status" value="1"/>
</dbReference>
<dbReference type="PANTHER" id="PTHR40590:SF1">
    <property type="entry name" value="CYTOPLASMIC PROTEIN"/>
    <property type="match status" value="1"/>
</dbReference>
<organism evidence="2 3">
    <name type="scientific">Thiospirochaeta perfilievii</name>
    <dbReference type="NCBI Taxonomy" id="252967"/>
    <lineage>
        <taxon>Bacteria</taxon>
        <taxon>Pseudomonadati</taxon>
        <taxon>Spirochaetota</taxon>
        <taxon>Spirochaetia</taxon>
        <taxon>Spirochaetales</taxon>
        <taxon>Spirochaetaceae</taxon>
        <taxon>Thiospirochaeta</taxon>
    </lineage>
</organism>
<protein>
    <submittedName>
        <fullName evidence="2">TraB/GumN family protein</fullName>
    </submittedName>
</protein>
<dbReference type="PANTHER" id="PTHR40590">
    <property type="entry name" value="CYTOPLASMIC PROTEIN-RELATED"/>
    <property type="match status" value="1"/>
</dbReference>
<reference evidence="2 3" key="2">
    <citation type="submission" date="2019-09" db="EMBL/GenBank/DDBJ databases">
        <title>Complete Genome Sequence and Methylome Analysis of free living Spirochaetas.</title>
        <authorList>
            <person name="Leshcheva N."/>
            <person name="Mikheeva N."/>
        </authorList>
    </citation>
    <scope>NUCLEOTIDE SEQUENCE [LARGE SCALE GENOMIC DNA]</scope>
    <source>
        <strain evidence="2 3">P</strain>
    </source>
</reference>
<accession>A0A5C1Q6Q6</accession>
<dbReference type="PROSITE" id="PS51257">
    <property type="entry name" value="PROKAR_LIPOPROTEIN"/>
    <property type="match status" value="1"/>
</dbReference>
<name>A0A5C1Q6Q6_9SPIO</name>
<feature type="chain" id="PRO_5022744495" evidence="1">
    <location>
        <begin position="21"/>
        <end position="305"/>
    </location>
</feature>
<dbReference type="EMBL" id="CP035807">
    <property type="protein sequence ID" value="QEN03675.1"/>
    <property type="molecule type" value="Genomic_DNA"/>
</dbReference>
<dbReference type="InterPro" id="IPR002816">
    <property type="entry name" value="TraB/PrgY/GumN_fam"/>
</dbReference>
<dbReference type="AlphaFoldDB" id="A0A5C1Q6Q6"/>
<dbReference type="KEGG" id="sper:EW093_02815"/>
<keyword evidence="1" id="KW-0732">Signal</keyword>
<proteinExistence type="predicted"/>
<feature type="signal peptide" evidence="1">
    <location>
        <begin position="1"/>
        <end position="20"/>
    </location>
</feature>
<dbReference type="Proteomes" id="UP000323824">
    <property type="component" value="Chromosome"/>
</dbReference>
<reference evidence="2 3" key="1">
    <citation type="submission" date="2019-02" db="EMBL/GenBank/DDBJ databases">
        <authorList>
            <person name="Fomenkov A."/>
            <person name="Dubinina G."/>
            <person name="Grabovich M."/>
            <person name="Vincze T."/>
            <person name="Roberts R.J."/>
        </authorList>
    </citation>
    <scope>NUCLEOTIDE SEQUENCE [LARGE SCALE GENOMIC DNA]</scope>
    <source>
        <strain evidence="2 3">P</strain>
    </source>
</reference>